<gene>
    <name evidence="2" type="ORF">HMPREF0765_2183</name>
</gene>
<organism evidence="2 3">
    <name type="scientific">Sphingobacterium spiritivorum ATCC 33300</name>
    <dbReference type="NCBI Taxonomy" id="525372"/>
    <lineage>
        <taxon>Bacteria</taxon>
        <taxon>Pseudomonadati</taxon>
        <taxon>Bacteroidota</taxon>
        <taxon>Sphingobacteriia</taxon>
        <taxon>Sphingobacteriales</taxon>
        <taxon>Sphingobacteriaceae</taxon>
        <taxon>Sphingobacterium</taxon>
    </lineage>
</organism>
<comment type="caution">
    <text evidence="2">The sequence shown here is derived from an EMBL/GenBank/DDBJ whole genome shotgun (WGS) entry which is preliminary data.</text>
</comment>
<dbReference type="Proteomes" id="UP000006241">
    <property type="component" value="Unassembled WGS sequence"/>
</dbReference>
<evidence type="ECO:0000313" key="2">
    <source>
        <dbReference type="EMBL" id="EEI92256.1"/>
    </source>
</evidence>
<name>C2FXX7_SPHSI</name>
<reference evidence="2 3" key="1">
    <citation type="submission" date="2009-01" db="EMBL/GenBank/DDBJ databases">
        <authorList>
            <person name="Qin X."/>
            <person name="Bachman B."/>
            <person name="Battles P."/>
            <person name="Bell A."/>
            <person name="Bess C."/>
            <person name="Bickham C."/>
            <person name="Chaboub L."/>
            <person name="Chen D."/>
            <person name="Coyle M."/>
            <person name="Deiros D.R."/>
            <person name="Dinh H."/>
            <person name="Forbes L."/>
            <person name="Fowler G."/>
            <person name="Francisco L."/>
            <person name="Fu Q."/>
            <person name="Gubbala S."/>
            <person name="Hale W."/>
            <person name="Han Y."/>
            <person name="Hemphill L."/>
            <person name="Highlander S.K."/>
            <person name="Hirani K."/>
            <person name="Hogues M."/>
            <person name="Jackson L."/>
            <person name="Jakkamsetti A."/>
            <person name="Javaid M."/>
            <person name="Jiang H."/>
            <person name="Korchina V."/>
            <person name="Kovar C."/>
            <person name="Lara F."/>
            <person name="Lee S."/>
            <person name="Mata R."/>
            <person name="Mathew T."/>
            <person name="Moen C."/>
            <person name="Morales K."/>
            <person name="Munidasa M."/>
            <person name="Nazareth L."/>
            <person name="Ngo R."/>
            <person name="Nguyen L."/>
            <person name="Okwuonu G."/>
            <person name="Ongeri F."/>
            <person name="Patil S."/>
            <person name="Petrosino J."/>
            <person name="Pham C."/>
            <person name="Pham P."/>
            <person name="Pu L.-L."/>
            <person name="Puazo M."/>
            <person name="Raj R."/>
            <person name="Reid J."/>
            <person name="Rouhana J."/>
            <person name="Saada N."/>
            <person name="Shang Y."/>
            <person name="Simmons D."/>
            <person name="Thornton R."/>
            <person name="Warren J."/>
            <person name="Weissenberger G."/>
            <person name="Zhang J."/>
            <person name="Zhang L."/>
            <person name="Zhou C."/>
            <person name="Zhu D."/>
            <person name="Muzny D."/>
            <person name="Worley K."/>
            <person name="Gibbs R."/>
        </authorList>
    </citation>
    <scope>NUCLEOTIDE SEQUENCE [LARGE SCALE GENOMIC DNA]</scope>
    <source>
        <strain evidence="2 3">ATCC 33300</strain>
    </source>
</reference>
<feature type="domain" description="SprT-like" evidence="1">
    <location>
        <begin position="28"/>
        <end position="99"/>
    </location>
</feature>
<accession>C2FXX7</accession>
<dbReference type="AlphaFoldDB" id="C2FXX7"/>
<dbReference type="EMBL" id="ACHB01000050">
    <property type="protein sequence ID" value="EEI92256.1"/>
    <property type="molecule type" value="Genomic_DNA"/>
</dbReference>
<dbReference type="InterPro" id="IPR006640">
    <property type="entry name" value="SprT-like_domain"/>
</dbReference>
<evidence type="ECO:0000313" key="3">
    <source>
        <dbReference type="Proteomes" id="UP000006241"/>
    </source>
</evidence>
<dbReference type="HOGENOM" id="CLU_1275789_0_0_10"/>
<dbReference type="Pfam" id="PF10263">
    <property type="entry name" value="SprT-like"/>
    <property type="match status" value="1"/>
</dbReference>
<evidence type="ECO:0000259" key="1">
    <source>
        <dbReference type="Pfam" id="PF10263"/>
    </source>
</evidence>
<dbReference type="GO" id="GO:0006950">
    <property type="term" value="P:response to stress"/>
    <property type="evidence" value="ECO:0007669"/>
    <property type="project" value="UniProtKB-ARBA"/>
</dbReference>
<dbReference type="RefSeq" id="WP_003010487.1">
    <property type="nucleotide sequence ID" value="NZ_GG668633.1"/>
</dbReference>
<protein>
    <recommendedName>
        <fullName evidence="1">SprT-like domain-containing protein</fullName>
    </recommendedName>
</protein>
<proteinExistence type="predicted"/>
<sequence>MPDYTKQLQKYMPELAAPIISQWIIDSKCSFKISRARATKLGDYQAPYRGESHKISVNNNLNPYSFLITTIHEFAHLRTWQQHKNKVKPHGTEWKDNFKFLMEPFLKLHIFPEKILHAVIKYLNNPAASSCTDLHLFRTLKEYDSTQSPVITVEMLNQDDLFSMKNGRVFQRKERIRKRYRCVEVSTNRIYLFHPVAEIYPIPDPSL</sequence>